<protein>
    <submittedName>
        <fullName evidence="2">Uncharacterized protein</fullName>
    </submittedName>
</protein>
<reference evidence="2 3" key="1">
    <citation type="submission" date="2024-10" db="EMBL/GenBank/DDBJ databases">
        <title>The Natural Products Discovery Center: Release of the First 8490 Sequenced Strains for Exploring Actinobacteria Biosynthetic Diversity.</title>
        <authorList>
            <person name="Kalkreuter E."/>
            <person name="Kautsar S.A."/>
            <person name="Yang D."/>
            <person name="Bader C.D."/>
            <person name="Teijaro C.N."/>
            <person name="Fluegel L."/>
            <person name="Davis C.M."/>
            <person name="Simpson J.R."/>
            <person name="Lauterbach L."/>
            <person name="Steele A.D."/>
            <person name="Gui C."/>
            <person name="Meng S."/>
            <person name="Li G."/>
            <person name="Viehrig K."/>
            <person name="Ye F."/>
            <person name="Su P."/>
            <person name="Kiefer A.F."/>
            <person name="Nichols A."/>
            <person name="Cepeda A.J."/>
            <person name="Yan W."/>
            <person name="Fan B."/>
            <person name="Jiang Y."/>
            <person name="Adhikari A."/>
            <person name="Zheng C.-J."/>
            <person name="Schuster L."/>
            <person name="Cowan T.M."/>
            <person name="Smanski M.J."/>
            <person name="Chevrette M.G."/>
            <person name="De Carvalho L.P.S."/>
            <person name="Shen B."/>
        </authorList>
    </citation>
    <scope>NUCLEOTIDE SEQUENCE [LARGE SCALE GENOMIC DNA]</scope>
    <source>
        <strain evidence="2 3">NPDC012605</strain>
    </source>
</reference>
<feature type="compositionally biased region" description="Basic and acidic residues" evidence="1">
    <location>
        <begin position="51"/>
        <end position="62"/>
    </location>
</feature>
<feature type="region of interest" description="Disordered" evidence="1">
    <location>
        <begin position="31"/>
        <end position="74"/>
    </location>
</feature>
<evidence type="ECO:0000313" key="2">
    <source>
        <dbReference type="EMBL" id="MFF5919655.1"/>
    </source>
</evidence>
<dbReference type="RefSeq" id="WP_030318228.1">
    <property type="nucleotide sequence ID" value="NZ_JBIBDZ010000003.1"/>
</dbReference>
<sequence length="74" mass="7939">MPKQDPAPFSTASSTAFNTAVSPAFSTASIGAAERGAAQDTGPAPATRRPPLRELPRTDRNGTRHRFQAPRRTY</sequence>
<organism evidence="2 3">
    <name type="scientific">Streptomyces flavochromogenes</name>
    <dbReference type="NCBI Taxonomy" id="68199"/>
    <lineage>
        <taxon>Bacteria</taxon>
        <taxon>Bacillati</taxon>
        <taxon>Actinomycetota</taxon>
        <taxon>Actinomycetes</taxon>
        <taxon>Kitasatosporales</taxon>
        <taxon>Streptomycetaceae</taxon>
        <taxon>Streptomyces</taxon>
    </lineage>
</organism>
<gene>
    <name evidence="2" type="ORF">ACFY8C_15045</name>
</gene>
<evidence type="ECO:0000256" key="1">
    <source>
        <dbReference type="SAM" id="MobiDB-lite"/>
    </source>
</evidence>
<name>A0ABW6XQG3_9ACTN</name>
<dbReference type="EMBL" id="JBIBDZ010000003">
    <property type="protein sequence ID" value="MFF5919655.1"/>
    <property type="molecule type" value="Genomic_DNA"/>
</dbReference>
<evidence type="ECO:0000313" key="3">
    <source>
        <dbReference type="Proteomes" id="UP001602370"/>
    </source>
</evidence>
<accession>A0ABW6XQG3</accession>
<proteinExistence type="predicted"/>
<dbReference type="Proteomes" id="UP001602370">
    <property type="component" value="Unassembled WGS sequence"/>
</dbReference>
<keyword evidence="3" id="KW-1185">Reference proteome</keyword>
<comment type="caution">
    <text evidence="2">The sequence shown here is derived from an EMBL/GenBank/DDBJ whole genome shotgun (WGS) entry which is preliminary data.</text>
</comment>
<feature type="compositionally biased region" description="Basic residues" evidence="1">
    <location>
        <begin position="63"/>
        <end position="74"/>
    </location>
</feature>